<dbReference type="GO" id="GO:0042597">
    <property type="term" value="C:periplasmic space"/>
    <property type="evidence" value="ECO:0007669"/>
    <property type="project" value="UniProtKB-SubCell"/>
</dbReference>
<dbReference type="EMBL" id="DXFD01000087">
    <property type="protein sequence ID" value="HIX47194.1"/>
    <property type="molecule type" value="Genomic_DNA"/>
</dbReference>
<proteinExistence type="inferred from homology"/>
<evidence type="ECO:0000256" key="3">
    <source>
        <dbReference type="ARBA" id="ARBA00022729"/>
    </source>
</evidence>
<comment type="caution">
    <text evidence="6">The sequence shown here is derived from an EMBL/GenBank/DDBJ whole genome shotgun (WGS) entry which is preliminary data.</text>
</comment>
<dbReference type="SUPFAM" id="SSF53850">
    <property type="entry name" value="Periplasmic binding protein-like II"/>
    <property type="match status" value="1"/>
</dbReference>
<organism evidence="6 7">
    <name type="scientific">Candidatus Borkfalkia faecigallinarum</name>
    <dbReference type="NCBI Taxonomy" id="2838509"/>
    <lineage>
        <taxon>Bacteria</taxon>
        <taxon>Bacillati</taxon>
        <taxon>Bacillota</taxon>
        <taxon>Clostridia</taxon>
        <taxon>Christensenellales</taxon>
        <taxon>Christensenellaceae</taxon>
        <taxon>Candidatus Borkfalkia</taxon>
    </lineage>
</organism>
<keyword evidence="3 4" id="KW-0732">Signal</keyword>
<reference evidence="6" key="1">
    <citation type="journal article" date="2021" name="PeerJ">
        <title>Extensive microbial diversity within the chicken gut microbiome revealed by metagenomics and culture.</title>
        <authorList>
            <person name="Gilroy R."/>
            <person name="Ravi A."/>
            <person name="Getino M."/>
            <person name="Pursley I."/>
            <person name="Horton D.L."/>
            <person name="Alikhan N.F."/>
            <person name="Baker D."/>
            <person name="Gharbi K."/>
            <person name="Hall N."/>
            <person name="Watson M."/>
            <person name="Adriaenssens E.M."/>
            <person name="Foster-Nyarko E."/>
            <person name="Jarju S."/>
            <person name="Secka A."/>
            <person name="Antonio M."/>
            <person name="Oren A."/>
            <person name="Chaudhuri R.R."/>
            <person name="La Ragione R."/>
            <person name="Hildebrand F."/>
            <person name="Pallen M.J."/>
        </authorList>
    </citation>
    <scope>NUCLEOTIDE SEQUENCE</scope>
    <source>
        <strain evidence="6">26628</strain>
    </source>
</reference>
<comment type="subcellular location">
    <subcellularLocation>
        <location evidence="1">Periplasm</location>
    </subcellularLocation>
</comment>
<dbReference type="InterPro" id="IPR015168">
    <property type="entry name" value="SsuA/THI5"/>
</dbReference>
<evidence type="ECO:0000256" key="4">
    <source>
        <dbReference type="SAM" id="SignalP"/>
    </source>
</evidence>
<dbReference type="PANTHER" id="PTHR30024:SF47">
    <property type="entry name" value="TAURINE-BINDING PERIPLASMIC PROTEIN"/>
    <property type="match status" value="1"/>
</dbReference>
<comment type="similarity">
    <text evidence="2">Belongs to the bacterial solute-binding protein SsuA/TauA family.</text>
</comment>
<evidence type="ECO:0000259" key="5">
    <source>
        <dbReference type="Pfam" id="PF09084"/>
    </source>
</evidence>
<dbReference type="Proteomes" id="UP000824249">
    <property type="component" value="Unassembled WGS sequence"/>
</dbReference>
<evidence type="ECO:0000256" key="1">
    <source>
        <dbReference type="ARBA" id="ARBA00004418"/>
    </source>
</evidence>
<dbReference type="AlphaFoldDB" id="A0A9D1VUR0"/>
<protein>
    <submittedName>
        <fullName evidence="6">ABC transporter substrate-binding protein</fullName>
    </submittedName>
</protein>
<dbReference type="Pfam" id="PF09084">
    <property type="entry name" value="NMT1"/>
    <property type="match status" value="1"/>
</dbReference>
<sequence>MKKLIIAILTLAFAVLPLAACAADKDELETVRVSEVTHSIFYAPMYAADALGYFEEEGLKIELTNAGGADAVMAAVLSGGADIGFCGPEAALYVLIGGSNNVPKVFGQLTKRDGSFLVSRVDEADTFDWSKSLAGKEILAGRKGGVPAMTFEYILNEHGLYDGQNATMNYDINFNYMTAAFESGTADYCTMFEPVASEYEKAGKGYVVAAVGEASGEVPYTCYMARENYIDANPDIVEGFLRAVMRGIAYVNGTEESAAAELLLPYFDGTAASSLETSLRSYKAIDAWQEDMTMTEAAFGRLQDIIENAGELERRADFAELVDTSFSSALYREMHG</sequence>
<feature type="chain" id="PRO_5038339414" evidence="4">
    <location>
        <begin position="23"/>
        <end position="336"/>
    </location>
</feature>
<evidence type="ECO:0000256" key="2">
    <source>
        <dbReference type="ARBA" id="ARBA00010742"/>
    </source>
</evidence>
<feature type="signal peptide" evidence="4">
    <location>
        <begin position="1"/>
        <end position="22"/>
    </location>
</feature>
<reference evidence="6" key="2">
    <citation type="submission" date="2021-04" db="EMBL/GenBank/DDBJ databases">
        <authorList>
            <person name="Gilroy R."/>
        </authorList>
    </citation>
    <scope>NUCLEOTIDE SEQUENCE</scope>
    <source>
        <strain evidence="6">26628</strain>
    </source>
</reference>
<gene>
    <name evidence="6" type="ORF">H9737_05860</name>
</gene>
<evidence type="ECO:0000313" key="7">
    <source>
        <dbReference type="Proteomes" id="UP000824249"/>
    </source>
</evidence>
<dbReference type="Gene3D" id="3.40.190.10">
    <property type="entry name" value="Periplasmic binding protein-like II"/>
    <property type="match status" value="2"/>
</dbReference>
<dbReference type="PANTHER" id="PTHR30024">
    <property type="entry name" value="ALIPHATIC SULFONATES-BINDING PROTEIN-RELATED"/>
    <property type="match status" value="1"/>
</dbReference>
<accession>A0A9D1VUR0</accession>
<name>A0A9D1VUR0_9FIRM</name>
<feature type="domain" description="SsuA/THI5-like" evidence="5">
    <location>
        <begin position="43"/>
        <end position="251"/>
    </location>
</feature>
<evidence type="ECO:0000313" key="6">
    <source>
        <dbReference type="EMBL" id="HIX47194.1"/>
    </source>
</evidence>